<comment type="subcellular location">
    <subcellularLocation>
        <location evidence="1">Membrane</location>
        <topology evidence="1">Multi-pass membrane protein</topology>
    </subcellularLocation>
</comment>
<feature type="transmembrane region" description="Helical" evidence="6">
    <location>
        <begin position="581"/>
        <end position="601"/>
    </location>
</feature>
<feature type="transmembrane region" description="Helical" evidence="6">
    <location>
        <begin position="96"/>
        <end position="116"/>
    </location>
</feature>
<dbReference type="SUPFAM" id="SSF103481">
    <property type="entry name" value="Multidrug resistance efflux transporter EmrE"/>
    <property type="match status" value="1"/>
</dbReference>
<feature type="compositionally biased region" description="Low complexity" evidence="5">
    <location>
        <begin position="863"/>
        <end position="875"/>
    </location>
</feature>
<dbReference type="InterPro" id="IPR037185">
    <property type="entry name" value="EmrE-like"/>
</dbReference>
<feature type="compositionally biased region" description="Low complexity" evidence="5">
    <location>
        <begin position="746"/>
        <end position="756"/>
    </location>
</feature>
<evidence type="ECO:0000313" key="7">
    <source>
        <dbReference type="EMBL" id="CAK9001844.1"/>
    </source>
</evidence>
<protein>
    <submittedName>
        <fullName evidence="7">Transmembrane protein 184A</fullName>
    </submittedName>
</protein>
<feature type="compositionally biased region" description="Low complexity" evidence="5">
    <location>
        <begin position="820"/>
        <end position="832"/>
    </location>
</feature>
<evidence type="ECO:0000256" key="1">
    <source>
        <dbReference type="ARBA" id="ARBA00004141"/>
    </source>
</evidence>
<feature type="transmembrane region" description="Helical" evidence="6">
    <location>
        <begin position="491"/>
        <end position="515"/>
    </location>
</feature>
<reference evidence="7 8" key="1">
    <citation type="submission" date="2024-02" db="EMBL/GenBank/DDBJ databases">
        <authorList>
            <person name="Chen Y."/>
            <person name="Shah S."/>
            <person name="Dougan E. K."/>
            <person name="Thang M."/>
            <person name="Chan C."/>
        </authorList>
    </citation>
    <scope>NUCLEOTIDE SEQUENCE [LARGE SCALE GENOMIC DNA]</scope>
</reference>
<accession>A0ABP0IKH5</accession>
<dbReference type="SMART" id="SM01417">
    <property type="entry name" value="Solute_trans_a"/>
    <property type="match status" value="1"/>
</dbReference>
<feature type="compositionally biased region" description="Low complexity" evidence="5">
    <location>
        <begin position="414"/>
        <end position="429"/>
    </location>
</feature>
<evidence type="ECO:0000256" key="2">
    <source>
        <dbReference type="ARBA" id="ARBA00022692"/>
    </source>
</evidence>
<dbReference type="Pfam" id="PF03619">
    <property type="entry name" value="Solute_trans_a"/>
    <property type="match status" value="1"/>
</dbReference>
<feature type="region of interest" description="Disordered" evidence="5">
    <location>
        <begin position="238"/>
        <end position="266"/>
    </location>
</feature>
<feature type="transmembrane region" description="Helical" evidence="6">
    <location>
        <begin position="136"/>
        <end position="156"/>
    </location>
</feature>
<evidence type="ECO:0000256" key="3">
    <source>
        <dbReference type="ARBA" id="ARBA00022989"/>
    </source>
</evidence>
<feature type="region of interest" description="Disordered" evidence="5">
    <location>
        <begin position="812"/>
        <end position="832"/>
    </location>
</feature>
<keyword evidence="3 6" id="KW-1133">Transmembrane helix</keyword>
<keyword evidence="2 6" id="KW-0812">Transmembrane</keyword>
<feature type="transmembrane region" description="Helical" evidence="6">
    <location>
        <begin position="616"/>
        <end position="636"/>
    </location>
</feature>
<gene>
    <name evidence="7" type="ORF">SCF082_LOCUS7095</name>
</gene>
<feature type="region of interest" description="Disordered" evidence="5">
    <location>
        <begin position="381"/>
        <end position="429"/>
    </location>
</feature>
<sequence length="1017" mass="109275">MTGLTIVLNQVFAPMLLGEKLTRVEVIGTAIIILGVILTSTSAGGNPTTFNVCQLVARYADTDVLVVVFFFVGAIALNIFWVHGGRHPPVLEKLRPEMYAFVAGGLGGLMNVAFKATGELAKGEVGSASTNTWATIWPYFHILAVAVLAIGMISYINRGLQHYDAVLFTPLYFTNLIICSTTLGMVYYREYQNFKTWQLAVFPIGISIVVCGILFMTLRGVDVDVVRARMARLDQSKENRKSMASLHSMGSRKSAASFSSHRSSRKLQIPGRTRFGMLMGGLNSGVHNINDSVRGGLSHIRLPRRSRTNGNRTAGGVVGIIDVENASRRPVSMAALDIRFLLPNLDSPRLASMAQNRNATRTCVGGWVGGGAGAAPASAAALAGGASKPRARRTDPSTREPARAAKEANGREMATPTATPTESPTPLAPTGTLAPTLNPSAQAIDDFVTSKTAVTIAFVCAMLAVVISGWNIFQHLVHYNEPKQQKFVVRILLIVPIYAVFSFLSLSISSAHVFIDIIRDVYEAFVVYCFLSLMLIYCGGENACLSVIMHDPGSITHVWPFNWCVPDIALTSRFLRLCKQWTLQFVIVKPVMAGINLFMVATESEDAKGWEITQAIIYNISYTAALYALLLFYKATHNHPTLKVQYPVLKFLSVKLVVFATYYQTVLVGITPDVPQESLEALNSFLLCCEMVIFAALQYCAFPWKYYAGLKSSPHIASRSDSTFDDVGIEVHELGRGNGAVGGGASALSSPSTAGGEIRSPGSGNNEIALSNAKDVMSMQDVAKDAYYNFSNKYGDHVLLDSNSAQMDDISAAADDQSGTRRSTSRFGRLGTTIKSLRTGGKLEGEDEAMEGANPFGSFHFDTGSTSPSSKTAPSSGGGGVNDGGGGATQATTLDPNLPSYLKERDDAAQGATAMENPFEQDFVDPLGIADPPSSSFIDGDGDDGASNTANTSDWAADFSEAAQPEVMASGTKAATKKKKKGNTTRRSEEPSLPISTWRESVQWTYLLGFKLVSVAS</sequence>
<keyword evidence="8" id="KW-1185">Reference proteome</keyword>
<feature type="compositionally biased region" description="Gly residues" evidence="5">
    <location>
        <begin position="876"/>
        <end position="888"/>
    </location>
</feature>
<feature type="region of interest" description="Disordered" evidence="5">
    <location>
        <begin position="740"/>
        <end position="766"/>
    </location>
</feature>
<feature type="compositionally biased region" description="Low complexity" evidence="5">
    <location>
        <begin position="251"/>
        <end position="261"/>
    </location>
</feature>
<evidence type="ECO:0000313" key="8">
    <source>
        <dbReference type="Proteomes" id="UP001642464"/>
    </source>
</evidence>
<feature type="compositionally biased region" description="Basic residues" evidence="5">
    <location>
        <begin position="975"/>
        <end position="984"/>
    </location>
</feature>
<feature type="compositionally biased region" description="Basic and acidic residues" evidence="5">
    <location>
        <begin position="392"/>
        <end position="410"/>
    </location>
</feature>
<evidence type="ECO:0000256" key="6">
    <source>
        <dbReference type="SAM" id="Phobius"/>
    </source>
</evidence>
<feature type="transmembrane region" description="Helical" evidence="6">
    <location>
        <begin position="521"/>
        <end position="540"/>
    </location>
</feature>
<proteinExistence type="predicted"/>
<feature type="transmembrane region" description="Helical" evidence="6">
    <location>
        <begin position="168"/>
        <end position="188"/>
    </location>
</feature>
<comment type="caution">
    <text evidence="7">The sequence shown here is derived from an EMBL/GenBank/DDBJ whole genome shotgun (WGS) entry which is preliminary data.</text>
</comment>
<feature type="transmembrane region" description="Helical" evidence="6">
    <location>
        <begin position="648"/>
        <end position="670"/>
    </location>
</feature>
<dbReference type="Pfam" id="PF05653">
    <property type="entry name" value="Mg_trans_NIPA"/>
    <property type="match status" value="1"/>
</dbReference>
<dbReference type="PANTHER" id="PTHR23423">
    <property type="entry name" value="ORGANIC SOLUTE TRANSPORTER-RELATED"/>
    <property type="match status" value="1"/>
</dbReference>
<feature type="region of interest" description="Disordered" evidence="5">
    <location>
        <begin position="847"/>
        <end position="901"/>
    </location>
</feature>
<feature type="transmembrane region" description="Helical" evidence="6">
    <location>
        <begin position="64"/>
        <end position="84"/>
    </location>
</feature>
<feature type="transmembrane region" description="Helical" evidence="6">
    <location>
        <begin position="24"/>
        <end position="44"/>
    </location>
</feature>
<dbReference type="InterPro" id="IPR005178">
    <property type="entry name" value="Ostalpha/TMEM184C"/>
</dbReference>
<name>A0ABP0IKH5_9DINO</name>
<feature type="transmembrane region" description="Helical" evidence="6">
    <location>
        <begin position="200"/>
        <end position="221"/>
    </location>
</feature>
<feature type="region of interest" description="Disordered" evidence="5">
    <location>
        <begin position="923"/>
        <end position="993"/>
    </location>
</feature>
<evidence type="ECO:0000256" key="4">
    <source>
        <dbReference type="ARBA" id="ARBA00023136"/>
    </source>
</evidence>
<evidence type="ECO:0000256" key="5">
    <source>
        <dbReference type="SAM" id="MobiDB-lite"/>
    </source>
</evidence>
<organism evidence="7 8">
    <name type="scientific">Durusdinium trenchii</name>
    <dbReference type="NCBI Taxonomy" id="1381693"/>
    <lineage>
        <taxon>Eukaryota</taxon>
        <taxon>Sar</taxon>
        <taxon>Alveolata</taxon>
        <taxon>Dinophyceae</taxon>
        <taxon>Suessiales</taxon>
        <taxon>Symbiodiniaceae</taxon>
        <taxon>Durusdinium</taxon>
    </lineage>
</organism>
<dbReference type="EMBL" id="CAXAMM010003962">
    <property type="protein sequence ID" value="CAK9001844.1"/>
    <property type="molecule type" value="Genomic_DNA"/>
</dbReference>
<keyword evidence="4 6" id="KW-0472">Membrane</keyword>
<dbReference type="InterPro" id="IPR008521">
    <property type="entry name" value="Mg_trans_NIPA"/>
</dbReference>
<dbReference type="Proteomes" id="UP001642464">
    <property type="component" value="Unassembled WGS sequence"/>
</dbReference>